<accession>A0ABT7E4E4</accession>
<evidence type="ECO:0000313" key="2">
    <source>
        <dbReference type="Proteomes" id="UP001172778"/>
    </source>
</evidence>
<evidence type="ECO:0000313" key="1">
    <source>
        <dbReference type="EMBL" id="MDK2127174.1"/>
    </source>
</evidence>
<keyword evidence="2" id="KW-1185">Reference proteome</keyword>
<name>A0ABT7E4E4_9NEIS</name>
<organism evidence="1 2">
    <name type="scientific">Parachitinimonas caeni</name>
    <dbReference type="NCBI Taxonomy" id="3031301"/>
    <lineage>
        <taxon>Bacteria</taxon>
        <taxon>Pseudomonadati</taxon>
        <taxon>Pseudomonadota</taxon>
        <taxon>Betaproteobacteria</taxon>
        <taxon>Neisseriales</taxon>
        <taxon>Chitinibacteraceae</taxon>
        <taxon>Parachitinimonas</taxon>
    </lineage>
</organism>
<sequence>GVNLPGFLHVGTLPKQTGNYIYRLSTGGQTWYDRLSVNLEGGHRTLTLSNTNQRHAIVEVNYTIPVQSSKVSLQFWTQDNPSELLKFGLDIDHTLSYTHQTVKQGSLVLDLSYLYDEPQVKLASQNNPDNPE</sequence>
<dbReference type="RefSeq" id="WP_284103474.1">
    <property type="nucleotide sequence ID" value="NZ_JARRAF010000210.1"/>
</dbReference>
<protein>
    <submittedName>
        <fullName evidence="1">Uncharacterized protein</fullName>
    </submittedName>
</protein>
<proteinExistence type="predicted"/>
<feature type="non-terminal residue" evidence="1">
    <location>
        <position position="132"/>
    </location>
</feature>
<reference evidence="1" key="1">
    <citation type="submission" date="2023-03" db="EMBL/GenBank/DDBJ databases">
        <title>Chitinimonas shenzhenensis gen. nov., sp. nov., a novel member of family Burkholderiaceae isolated from activated sludge collected in Shen Zhen, China.</title>
        <authorList>
            <person name="Wang X."/>
        </authorList>
    </citation>
    <scope>NUCLEOTIDE SEQUENCE</scope>
    <source>
        <strain evidence="1">DQS-5</strain>
    </source>
</reference>
<dbReference type="EMBL" id="JARRAF010000210">
    <property type="protein sequence ID" value="MDK2127174.1"/>
    <property type="molecule type" value="Genomic_DNA"/>
</dbReference>
<gene>
    <name evidence="1" type="ORF">PZA18_24360</name>
</gene>
<dbReference type="Proteomes" id="UP001172778">
    <property type="component" value="Unassembled WGS sequence"/>
</dbReference>
<comment type="caution">
    <text evidence="1">The sequence shown here is derived from an EMBL/GenBank/DDBJ whole genome shotgun (WGS) entry which is preliminary data.</text>
</comment>
<feature type="non-terminal residue" evidence="1">
    <location>
        <position position="1"/>
    </location>
</feature>